<name>N6V721_9HYPH</name>
<accession>N6V721</accession>
<keyword evidence="1" id="KW-0472">Membrane</keyword>
<organism evidence="2 3">
    <name type="scientific">Rhizobium freirei PRF 81</name>
    <dbReference type="NCBI Taxonomy" id="363754"/>
    <lineage>
        <taxon>Bacteria</taxon>
        <taxon>Pseudomonadati</taxon>
        <taxon>Pseudomonadota</taxon>
        <taxon>Alphaproteobacteria</taxon>
        <taxon>Hyphomicrobiales</taxon>
        <taxon>Rhizobiaceae</taxon>
        <taxon>Rhizobium/Agrobacterium group</taxon>
        <taxon>Rhizobium</taxon>
    </lineage>
</organism>
<dbReference type="EMBL" id="AQHN01000062">
    <property type="protein sequence ID" value="ENN86847.1"/>
    <property type="molecule type" value="Genomic_DNA"/>
</dbReference>
<proteinExistence type="predicted"/>
<dbReference type="OrthoDB" id="7187254at2"/>
<protein>
    <submittedName>
        <fullName evidence="2">Putative transmembrane protein</fullName>
    </submittedName>
</protein>
<keyword evidence="3" id="KW-1185">Reference proteome</keyword>
<evidence type="ECO:0000313" key="2">
    <source>
        <dbReference type="EMBL" id="ENN86847.1"/>
    </source>
</evidence>
<sequence>MRPITEDDLQGYVDKVLDSERRIEVDLYLAENPQASARVAAFKKQADALRAALAPVAAEPIPVRLNLEHIVATRRTERTSAWRLAAAAIVLVVAGGTGGWAMRGIATPPSEGVVALSQEASASFSTFAMGSDRPVEVSADSPAQLASFASSTLGRAVVLPDLTKSGYRLMGGRAVATMHGPGFMLMYENAKGSKLVILSRKMVVDQNKAMVEHVEGRLNGWSWANDGMGFSLVGSTDPEELHPLADDVRSQVLVKSTL</sequence>
<reference evidence="2 3" key="1">
    <citation type="journal article" date="2012" name="BMC Genomics">
        <title>Genomic basis of broad host range and environmental adaptability of Rhizobium tropici CIAT 899 and Rhizobium sp. PRF 81 which are used in inoculants for common bean (Phaseolus vulgaris L.).</title>
        <authorList>
            <person name="Ormeno-Orrillo E."/>
            <person name="Menna P."/>
            <person name="Almeida L.G."/>
            <person name="Ollero F.J."/>
            <person name="Nicolas M.F."/>
            <person name="Pains Rodrigues E."/>
            <person name="Shigueyoshi Nakatani A."/>
            <person name="Silva Batista J.S."/>
            <person name="Oliveira Chueire L.M."/>
            <person name="Souza R.C."/>
            <person name="Ribeiro Vasconcelos A.T."/>
            <person name="Megias M."/>
            <person name="Hungria M."/>
            <person name="Martinez-Romero E."/>
        </authorList>
    </citation>
    <scope>NUCLEOTIDE SEQUENCE [LARGE SCALE GENOMIC DNA]</scope>
    <source>
        <strain evidence="2 3">PRF 81</strain>
    </source>
</reference>
<dbReference type="RefSeq" id="WP_004119567.1">
    <property type="nucleotide sequence ID" value="NZ_AQHN01000062.1"/>
</dbReference>
<gene>
    <name evidence="2" type="ORF">RHSP_31630</name>
</gene>
<keyword evidence="1" id="KW-1133">Transmembrane helix</keyword>
<dbReference type="Proteomes" id="UP000012429">
    <property type="component" value="Unassembled WGS sequence"/>
</dbReference>
<dbReference type="PATRIC" id="fig|363754.4.peg.3514"/>
<dbReference type="STRING" id="363754.RHSP_31630"/>
<feature type="transmembrane region" description="Helical" evidence="1">
    <location>
        <begin position="84"/>
        <end position="102"/>
    </location>
</feature>
<dbReference type="AlphaFoldDB" id="N6V721"/>
<keyword evidence="1 2" id="KW-0812">Transmembrane</keyword>
<evidence type="ECO:0000313" key="3">
    <source>
        <dbReference type="Proteomes" id="UP000012429"/>
    </source>
</evidence>
<evidence type="ECO:0000256" key="1">
    <source>
        <dbReference type="SAM" id="Phobius"/>
    </source>
</evidence>
<comment type="caution">
    <text evidence="2">The sequence shown here is derived from an EMBL/GenBank/DDBJ whole genome shotgun (WGS) entry which is preliminary data.</text>
</comment>